<evidence type="ECO:0000313" key="2">
    <source>
        <dbReference type="Proteomes" id="UP001283361"/>
    </source>
</evidence>
<accession>A0AAE0Z2I5</accession>
<organism evidence="1 2">
    <name type="scientific">Elysia crispata</name>
    <name type="common">lettuce slug</name>
    <dbReference type="NCBI Taxonomy" id="231223"/>
    <lineage>
        <taxon>Eukaryota</taxon>
        <taxon>Metazoa</taxon>
        <taxon>Spiralia</taxon>
        <taxon>Lophotrochozoa</taxon>
        <taxon>Mollusca</taxon>
        <taxon>Gastropoda</taxon>
        <taxon>Heterobranchia</taxon>
        <taxon>Euthyneura</taxon>
        <taxon>Panpulmonata</taxon>
        <taxon>Sacoglossa</taxon>
        <taxon>Placobranchoidea</taxon>
        <taxon>Plakobranchidae</taxon>
        <taxon>Elysia</taxon>
    </lineage>
</organism>
<evidence type="ECO:0000313" key="1">
    <source>
        <dbReference type="EMBL" id="KAK3760946.1"/>
    </source>
</evidence>
<dbReference type="Proteomes" id="UP001283361">
    <property type="component" value="Unassembled WGS sequence"/>
</dbReference>
<gene>
    <name evidence="1" type="ORF">RRG08_022354</name>
</gene>
<comment type="caution">
    <text evidence="1">The sequence shown here is derived from an EMBL/GenBank/DDBJ whole genome shotgun (WGS) entry which is preliminary data.</text>
</comment>
<protein>
    <submittedName>
        <fullName evidence="1">Uncharacterized protein</fullName>
    </submittedName>
</protein>
<dbReference type="AlphaFoldDB" id="A0AAE0Z2I5"/>
<dbReference type="EMBL" id="JAWDGP010004927">
    <property type="protein sequence ID" value="KAK3760946.1"/>
    <property type="molecule type" value="Genomic_DNA"/>
</dbReference>
<keyword evidence="2" id="KW-1185">Reference proteome</keyword>
<name>A0AAE0Z2I5_9GAST</name>
<proteinExistence type="predicted"/>
<sequence length="75" mass="7493">MIAGTGVCGSVFLVPTHSGLSTGLSRAGRVESPGGCSFRVGTGVGSKGLCKSLVPEVDAITRSVMAQQDNIQGAK</sequence>
<reference evidence="1" key="1">
    <citation type="journal article" date="2023" name="G3 (Bethesda)">
        <title>A reference genome for the long-term kleptoplast-retaining sea slug Elysia crispata morphotype clarki.</title>
        <authorList>
            <person name="Eastman K.E."/>
            <person name="Pendleton A.L."/>
            <person name="Shaikh M.A."/>
            <person name="Suttiyut T."/>
            <person name="Ogas R."/>
            <person name="Tomko P."/>
            <person name="Gavelis G."/>
            <person name="Widhalm J.R."/>
            <person name="Wisecaver J.H."/>
        </authorList>
    </citation>
    <scope>NUCLEOTIDE SEQUENCE</scope>
    <source>
        <strain evidence="1">ECLA1</strain>
    </source>
</reference>